<dbReference type="AlphaFoldDB" id="A0A7X0LXK5"/>
<dbReference type="EMBL" id="JACHGK010000011">
    <property type="protein sequence ID" value="MBB6446519.1"/>
    <property type="molecule type" value="Genomic_DNA"/>
</dbReference>
<proteinExistence type="predicted"/>
<organism evidence="3 4">
    <name type="scientific">Bacillus benzoevorans</name>
    <dbReference type="NCBI Taxonomy" id="1456"/>
    <lineage>
        <taxon>Bacteria</taxon>
        <taxon>Bacillati</taxon>
        <taxon>Bacillota</taxon>
        <taxon>Bacilli</taxon>
        <taxon>Bacillales</taxon>
        <taxon>Bacillaceae</taxon>
        <taxon>Bacillus</taxon>
    </lineage>
</organism>
<dbReference type="RefSeq" id="WP_246439596.1">
    <property type="nucleotide sequence ID" value="NZ_JACHGK010000011.1"/>
</dbReference>
<feature type="compositionally biased region" description="Basic and acidic residues" evidence="1">
    <location>
        <begin position="251"/>
        <end position="264"/>
    </location>
</feature>
<evidence type="ECO:0000313" key="4">
    <source>
        <dbReference type="Proteomes" id="UP000531594"/>
    </source>
</evidence>
<dbReference type="SMART" id="SM00894">
    <property type="entry name" value="Excalibur"/>
    <property type="match status" value="1"/>
</dbReference>
<dbReference type="InterPro" id="IPR008613">
    <property type="entry name" value="Excalibur_Ca-bd_domain"/>
</dbReference>
<evidence type="ECO:0000256" key="1">
    <source>
        <dbReference type="SAM" id="MobiDB-lite"/>
    </source>
</evidence>
<evidence type="ECO:0000313" key="3">
    <source>
        <dbReference type="EMBL" id="MBB6446519.1"/>
    </source>
</evidence>
<feature type="domain" description="Excalibur calcium-binding" evidence="2">
    <location>
        <begin position="227"/>
        <end position="263"/>
    </location>
</feature>
<gene>
    <name evidence="3" type="ORF">HNR53_003178</name>
</gene>
<feature type="compositionally biased region" description="Pro residues" evidence="1">
    <location>
        <begin position="205"/>
        <end position="217"/>
    </location>
</feature>
<reference evidence="3 4" key="1">
    <citation type="submission" date="2020-08" db="EMBL/GenBank/DDBJ databases">
        <title>Genomic Encyclopedia of Type Strains, Phase IV (KMG-IV): sequencing the most valuable type-strain genomes for metagenomic binning, comparative biology and taxonomic classification.</title>
        <authorList>
            <person name="Goeker M."/>
        </authorList>
    </citation>
    <scope>NUCLEOTIDE SEQUENCE [LARGE SCALE GENOMIC DNA]</scope>
    <source>
        <strain evidence="3 4">DSM 5391</strain>
    </source>
</reference>
<name>A0A7X0LXK5_9BACI</name>
<dbReference type="Proteomes" id="UP000531594">
    <property type="component" value="Unassembled WGS sequence"/>
</dbReference>
<feature type="region of interest" description="Disordered" evidence="1">
    <location>
        <begin position="239"/>
        <end position="264"/>
    </location>
</feature>
<evidence type="ECO:0000259" key="2">
    <source>
        <dbReference type="SMART" id="SM00894"/>
    </source>
</evidence>
<protein>
    <recommendedName>
        <fullName evidence="2">Excalibur calcium-binding domain-containing protein</fullName>
    </recommendedName>
</protein>
<feature type="region of interest" description="Disordered" evidence="1">
    <location>
        <begin position="186"/>
        <end position="224"/>
    </location>
</feature>
<sequence length="264" mass="28957">MILSVILALAFMKPDEEKINTKVVKKEAVETAANVNEEKEKAADDSYDSEEYKKIAELMDSKADFLPLVNGYYGLPKEIRSEIYDNYIVKKEVSWSGVVADVDAISDSLVIYGNTDSYNGENWAVISDEKKDMLPYVFIAELKNEAEKQGLKNGDTVTITGVVGSRGDKDLQYNWKLYESTVASATPTANVVDSEPDVVQEQTPVPNPEPTPVPEPEPQQDTAPTVYFKNCTEARAAGAAPVYSGQPGYGKHLDRDGDGIGCDK</sequence>
<dbReference type="Pfam" id="PF05901">
    <property type="entry name" value="Excalibur"/>
    <property type="match status" value="1"/>
</dbReference>
<comment type="caution">
    <text evidence="3">The sequence shown here is derived from an EMBL/GenBank/DDBJ whole genome shotgun (WGS) entry which is preliminary data.</text>
</comment>
<accession>A0A7X0LXK5</accession>
<keyword evidence="4" id="KW-1185">Reference proteome</keyword>